<protein>
    <submittedName>
        <fullName evidence="1">DUF4303 domain-containing protein</fullName>
    </submittedName>
</protein>
<proteinExistence type="predicted"/>
<evidence type="ECO:0000313" key="1">
    <source>
        <dbReference type="EMBL" id="NWC83753.1"/>
    </source>
</evidence>
<dbReference type="Proteomes" id="UP000542695">
    <property type="component" value="Unassembled WGS sequence"/>
</dbReference>
<sequence length="176" mass="20483">MNWTEFEGKITPLVKQALDELQRTHSDERFYAFSLYTDSSAMTIAVAGNSLEALDLKVQKEDEEDREDSVPYFKWATSEWVYEGWRRDLFKNACKELREDSERIDISTFREGLYSAMARVLSSLRETGFFQSFLVTEPVLFVSVTDDNAAEELENRTACRLNSLDVYEEFSSRYEA</sequence>
<accession>A0A7Y7ZG61</accession>
<name>A0A7Y7ZG61_PSEPU</name>
<dbReference type="AlphaFoldDB" id="A0A7Y7ZG61"/>
<comment type="caution">
    <text evidence="1">The sequence shown here is derived from an EMBL/GenBank/DDBJ whole genome shotgun (WGS) entry which is preliminary data.</text>
</comment>
<evidence type="ECO:0000313" key="2">
    <source>
        <dbReference type="Proteomes" id="UP000542695"/>
    </source>
</evidence>
<organism evidence="1 2">
    <name type="scientific">Pseudomonas putida</name>
    <name type="common">Arthrobacter siderocapsulatus</name>
    <dbReference type="NCBI Taxonomy" id="303"/>
    <lineage>
        <taxon>Bacteria</taxon>
        <taxon>Pseudomonadati</taxon>
        <taxon>Pseudomonadota</taxon>
        <taxon>Gammaproteobacteria</taxon>
        <taxon>Pseudomonadales</taxon>
        <taxon>Pseudomonadaceae</taxon>
        <taxon>Pseudomonas</taxon>
    </lineage>
</organism>
<reference evidence="1 2" key="1">
    <citation type="submission" date="2020-04" db="EMBL/GenBank/DDBJ databases">
        <title>Molecular characterization of pseudomonads from Agaricus bisporus reveal novel blotch 2 pathogens in Western Europe.</title>
        <authorList>
            <person name="Taparia T."/>
            <person name="Krijger M."/>
            <person name="Haynes E."/>
            <person name="Elpinstone J.G."/>
            <person name="Noble R."/>
            <person name="Van Der Wolf J."/>
        </authorList>
    </citation>
    <scope>NUCLEOTIDE SEQUENCE [LARGE SCALE GENOMIC DNA]</scope>
    <source>
        <strain evidence="1 2">P7765</strain>
    </source>
</reference>
<gene>
    <name evidence="1" type="ORF">HX798_26210</name>
</gene>
<dbReference type="InterPro" id="IPR025409">
    <property type="entry name" value="DUF4303"/>
</dbReference>
<dbReference type="Pfam" id="PF14136">
    <property type="entry name" value="DUF4303"/>
    <property type="match status" value="1"/>
</dbReference>
<dbReference type="RefSeq" id="WP_161871859.1">
    <property type="nucleotide sequence ID" value="NZ_JACARV010000103.1"/>
</dbReference>
<dbReference type="EMBL" id="JACARV010000103">
    <property type="protein sequence ID" value="NWC83753.1"/>
    <property type="molecule type" value="Genomic_DNA"/>
</dbReference>